<feature type="compositionally biased region" description="Basic residues" evidence="1">
    <location>
        <begin position="93"/>
        <end position="104"/>
    </location>
</feature>
<name>A0ABT9SSA8_9GAMM</name>
<sequence>MRRSAERGTILLVVLAVLAMMAILAASLSRSARSRVLAAQEFHQAEMDARHGRVPRGGEGGDAHATIDDGAVGASSNEATHGSQTIPPGGDHRLRRGTGRQGHR</sequence>
<keyword evidence="3" id="KW-1185">Reference proteome</keyword>
<evidence type="ECO:0008006" key="4">
    <source>
        <dbReference type="Google" id="ProtNLM"/>
    </source>
</evidence>
<feature type="region of interest" description="Disordered" evidence="1">
    <location>
        <begin position="48"/>
        <end position="104"/>
    </location>
</feature>
<protein>
    <recommendedName>
        <fullName evidence="4">Secreted protein</fullName>
    </recommendedName>
</protein>
<evidence type="ECO:0000256" key="1">
    <source>
        <dbReference type="SAM" id="MobiDB-lite"/>
    </source>
</evidence>
<evidence type="ECO:0000313" key="3">
    <source>
        <dbReference type="Proteomes" id="UP001237737"/>
    </source>
</evidence>
<organism evidence="2 3">
    <name type="scientific">Luteibacter jiangsuensis</name>
    <dbReference type="NCBI Taxonomy" id="637577"/>
    <lineage>
        <taxon>Bacteria</taxon>
        <taxon>Pseudomonadati</taxon>
        <taxon>Pseudomonadota</taxon>
        <taxon>Gammaproteobacteria</taxon>
        <taxon>Lysobacterales</taxon>
        <taxon>Rhodanobacteraceae</taxon>
        <taxon>Luteibacter</taxon>
    </lineage>
</organism>
<feature type="compositionally biased region" description="Polar residues" evidence="1">
    <location>
        <begin position="74"/>
        <end position="86"/>
    </location>
</feature>
<gene>
    <name evidence="2" type="ORF">J2T07_000032</name>
</gene>
<dbReference type="RefSeq" id="WP_306846361.1">
    <property type="nucleotide sequence ID" value="NZ_JAUSSK010000001.1"/>
</dbReference>
<proteinExistence type="predicted"/>
<evidence type="ECO:0000313" key="2">
    <source>
        <dbReference type="EMBL" id="MDQ0007873.1"/>
    </source>
</evidence>
<accession>A0ABT9SSA8</accession>
<reference evidence="2 3" key="1">
    <citation type="submission" date="2023-07" db="EMBL/GenBank/DDBJ databases">
        <title>Sorghum-associated microbial communities from plants grown in Nebraska, USA.</title>
        <authorList>
            <person name="Schachtman D."/>
        </authorList>
    </citation>
    <scope>NUCLEOTIDE SEQUENCE [LARGE SCALE GENOMIC DNA]</scope>
    <source>
        <strain evidence="2 3">CC60</strain>
    </source>
</reference>
<comment type="caution">
    <text evidence="2">The sequence shown here is derived from an EMBL/GenBank/DDBJ whole genome shotgun (WGS) entry which is preliminary data.</text>
</comment>
<dbReference type="EMBL" id="JAUSSK010000001">
    <property type="protein sequence ID" value="MDQ0007873.1"/>
    <property type="molecule type" value="Genomic_DNA"/>
</dbReference>
<dbReference type="Proteomes" id="UP001237737">
    <property type="component" value="Unassembled WGS sequence"/>
</dbReference>